<comment type="caution">
    <text evidence="1">The sequence shown here is derived from an EMBL/GenBank/DDBJ whole genome shotgun (WGS) entry which is preliminary data.</text>
</comment>
<organism evidence="1 2">
    <name type="scientific">Diphasiastrum complanatum</name>
    <name type="common">Issler's clubmoss</name>
    <name type="synonym">Lycopodium complanatum</name>
    <dbReference type="NCBI Taxonomy" id="34168"/>
    <lineage>
        <taxon>Eukaryota</taxon>
        <taxon>Viridiplantae</taxon>
        <taxon>Streptophyta</taxon>
        <taxon>Embryophyta</taxon>
        <taxon>Tracheophyta</taxon>
        <taxon>Lycopodiopsida</taxon>
        <taxon>Lycopodiales</taxon>
        <taxon>Lycopodiaceae</taxon>
        <taxon>Lycopodioideae</taxon>
        <taxon>Diphasiastrum</taxon>
    </lineage>
</organism>
<accession>A0ACC2CRT3</accession>
<dbReference type="Proteomes" id="UP001162992">
    <property type="component" value="Chromosome 9"/>
</dbReference>
<gene>
    <name evidence="1" type="ORF">O6H91_09G088100</name>
</gene>
<reference evidence="2" key="1">
    <citation type="journal article" date="2024" name="Proc. Natl. Acad. Sci. U.S.A.">
        <title>Extraordinary preservation of gene collinearity over three hundred million years revealed in homosporous lycophytes.</title>
        <authorList>
            <person name="Li C."/>
            <person name="Wickell D."/>
            <person name="Kuo L.Y."/>
            <person name="Chen X."/>
            <person name="Nie B."/>
            <person name="Liao X."/>
            <person name="Peng D."/>
            <person name="Ji J."/>
            <person name="Jenkins J."/>
            <person name="Williams M."/>
            <person name="Shu S."/>
            <person name="Plott C."/>
            <person name="Barry K."/>
            <person name="Rajasekar S."/>
            <person name="Grimwood J."/>
            <person name="Han X."/>
            <person name="Sun S."/>
            <person name="Hou Z."/>
            <person name="He W."/>
            <person name="Dai G."/>
            <person name="Sun C."/>
            <person name="Schmutz J."/>
            <person name="Leebens-Mack J.H."/>
            <person name="Li F.W."/>
            <person name="Wang L."/>
        </authorList>
    </citation>
    <scope>NUCLEOTIDE SEQUENCE [LARGE SCALE GENOMIC DNA]</scope>
    <source>
        <strain evidence="2">cv. PW_Plant_1</strain>
    </source>
</reference>
<keyword evidence="2" id="KW-1185">Reference proteome</keyword>
<protein>
    <submittedName>
        <fullName evidence="1">Uncharacterized protein</fullName>
    </submittedName>
</protein>
<dbReference type="EMBL" id="CM055100">
    <property type="protein sequence ID" value="KAJ7544662.1"/>
    <property type="molecule type" value="Genomic_DNA"/>
</dbReference>
<evidence type="ECO:0000313" key="2">
    <source>
        <dbReference type="Proteomes" id="UP001162992"/>
    </source>
</evidence>
<proteinExistence type="predicted"/>
<evidence type="ECO:0000313" key="1">
    <source>
        <dbReference type="EMBL" id="KAJ7544662.1"/>
    </source>
</evidence>
<name>A0ACC2CRT3_DIPCM</name>
<sequence>MEEIHVLPHDVVGRHDTLRHGLPALKSDSQPLHPVQVIQRSQRINEVETRRTLLERAYGSAFPLKIDIERQILSRFQRPGLLPSSMLGLESSTGALDELSSELALHDPYDSESFFPSDMHHSMEVRLGIAKGPVARAFF</sequence>